<sequence length="94" mass="10286">MIKQRFISTIAAITLSLSVAAPAMAVTEHVDGGVWNHGTNKVDVWSYYKHAHKSHKSSASGKRLYQSGCQVAKVEAIASGPKKWTNNQAYYGFC</sequence>
<dbReference type="Gene3D" id="2.60.40.2850">
    <property type="match status" value="1"/>
</dbReference>
<feature type="chain" id="PRO_5041264633" evidence="1">
    <location>
        <begin position="26"/>
        <end position="94"/>
    </location>
</feature>
<dbReference type="NCBIfam" id="TIGR01653">
    <property type="entry name" value="lactococcin_972"/>
    <property type="match status" value="1"/>
</dbReference>
<dbReference type="Proteomes" id="UP000254118">
    <property type="component" value="Unassembled WGS sequence"/>
</dbReference>
<dbReference type="Pfam" id="PF09683">
    <property type="entry name" value="Lactococcin_972"/>
    <property type="match status" value="1"/>
</dbReference>
<gene>
    <name evidence="2" type="ORF">NCTC7915_00055</name>
</gene>
<comment type="caution">
    <text evidence="2">The sequence shown here is derived from an EMBL/GenBank/DDBJ whole genome shotgun (WGS) entry which is preliminary data.</text>
</comment>
<dbReference type="RefSeq" id="WP_115029031.1">
    <property type="nucleotide sequence ID" value="NZ_UFYA01000001.1"/>
</dbReference>
<evidence type="ECO:0000313" key="3">
    <source>
        <dbReference type="Proteomes" id="UP000254118"/>
    </source>
</evidence>
<protein>
    <submittedName>
        <fullName evidence="2">Bacteriocin, lactococcin 972 family</fullName>
    </submittedName>
</protein>
<organism evidence="2 3">
    <name type="scientific">Dermatophilus congolensis</name>
    <dbReference type="NCBI Taxonomy" id="1863"/>
    <lineage>
        <taxon>Bacteria</taxon>
        <taxon>Bacillati</taxon>
        <taxon>Actinomycetota</taxon>
        <taxon>Actinomycetes</taxon>
        <taxon>Micrococcales</taxon>
        <taxon>Dermatophilaceae</taxon>
        <taxon>Dermatophilus</taxon>
    </lineage>
</organism>
<dbReference type="AlphaFoldDB" id="A0AA46BL55"/>
<reference evidence="2 3" key="1">
    <citation type="submission" date="2018-06" db="EMBL/GenBank/DDBJ databases">
        <authorList>
            <consortium name="Pathogen Informatics"/>
            <person name="Doyle S."/>
        </authorList>
    </citation>
    <scope>NUCLEOTIDE SEQUENCE [LARGE SCALE GENOMIC DNA]</scope>
    <source>
        <strain evidence="2 3">NCTC7915</strain>
    </source>
</reference>
<dbReference type="EMBL" id="UFYA01000001">
    <property type="protein sequence ID" value="STD03216.1"/>
    <property type="molecule type" value="Genomic_DNA"/>
</dbReference>
<feature type="signal peptide" evidence="1">
    <location>
        <begin position="1"/>
        <end position="25"/>
    </location>
</feature>
<evidence type="ECO:0000313" key="2">
    <source>
        <dbReference type="EMBL" id="STD03216.1"/>
    </source>
</evidence>
<evidence type="ECO:0000256" key="1">
    <source>
        <dbReference type="SAM" id="SignalP"/>
    </source>
</evidence>
<keyword evidence="1" id="KW-0732">Signal</keyword>
<accession>A0AA46BL55</accession>
<proteinExistence type="predicted"/>
<name>A0AA46BL55_9MICO</name>
<dbReference type="InterPro" id="IPR006540">
    <property type="entry name" value="Lactococcin_972"/>
</dbReference>